<dbReference type="PANTHER" id="PTHR30118:SF15">
    <property type="entry name" value="TRANSCRIPTIONAL REGULATORY PROTEIN"/>
    <property type="match status" value="1"/>
</dbReference>
<keyword evidence="7" id="KW-1185">Reference proteome</keyword>
<dbReference type="InterPro" id="IPR036388">
    <property type="entry name" value="WH-like_DNA-bd_sf"/>
</dbReference>
<keyword evidence="3" id="KW-0238">DNA-binding</keyword>
<feature type="domain" description="HTH lysR-type" evidence="5">
    <location>
        <begin position="12"/>
        <end position="69"/>
    </location>
</feature>
<feature type="non-terminal residue" evidence="6">
    <location>
        <position position="210"/>
    </location>
</feature>
<evidence type="ECO:0000313" key="6">
    <source>
        <dbReference type="EMBL" id="MCW8336448.1"/>
    </source>
</evidence>
<dbReference type="SUPFAM" id="SSF53850">
    <property type="entry name" value="Periplasmic binding protein-like II"/>
    <property type="match status" value="1"/>
</dbReference>
<dbReference type="GO" id="GO:0003677">
    <property type="term" value="F:DNA binding"/>
    <property type="evidence" value="ECO:0007669"/>
    <property type="project" value="UniProtKB-KW"/>
</dbReference>
<dbReference type="Proteomes" id="UP001155586">
    <property type="component" value="Unassembled WGS sequence"/>
</dbReference>
<dbReference type="SUPFAM" id="SSF46785">
    <property type="entry name" value="Winged helix' DNA-binding domain"/>
    <property type="match status" value="1"/>
</dbReference>
<dbReference type="AlphaFoldDB" id="A0A9X3HUB8"/>
<dbReference type="PRINTS" id="PR00039">
    <property type="entry name" value="HTHLYSR"/>
</dbReference>
<dbReference type="PROSITE" id="PS50931">
    <property type="entry name" value="HTH_LYSR"/>
    <property type="match status" value="1"/>
</dbReference>
<organism evidence="6 7">
    <name type="scientific">Vibrio paucivorans</name>
    <dbReference type="NCBI Taxonomy" id="2829489"/>
    <lineage>
        <taxon>Bacteria</taxon>
        <taxon>Pseudomonadati</taxon>
        <taxon>Pseudomonadota</taxon>
        <taxon>Gammaproteobacteria</taxon>
        <taxon>Vibrionales</taxon>
        <taxon>Vibrionaceae</taxon>
        <taxon>Vibrio</taxon>
    </lineage>
</organism>
<evidence type="ECO:0000256" key="2">
    <source>
        <dbReference type="ARBA" id="ARBA00023015"/>
    </source>
</evidence>
<dbReference type="PANTHER" id="PTHR30118">
    <property type="entry name" value="HTH-TYPE TRANSCRIPTIONAL REGULATOR LEUO-RELATED"/>
    <property type="match status" value="1"/>
</dbReference>
<dbReference type="Pfam" id="PF03466">
    <property type="entry name" value="LysR_substrate"/>
    <property type="match status" value="1"/>
</dbReference>
<protein>
    <submittedName>
        <fullName evidence="6">LysR family transcriptional regulator</fullName>
    </submittedName>
</protein>
<dbReference type="Pfam" id="PF00126">
    <property type="entry name" value="HTH_1"/>
    <property type="match status" value="1"/>
</dbReference>
<evidence type="ECO:0000313" key="7">
    <source>
        <dbReference type="Proteomes" id="UP001155586"/>
    </source>
</evidence>
<dbReference type="GO" id="GO:0003700">
    <property type="term" value="F:DNA-binding transcription factor activity"/>
    <property type="evidence" value="ECO:0007669"/>
    <property type="project" value="InterPro"/>
</dbReference>
<dbReference type="InterPro" id="IPR036390">
    <property type="entry name" value="WH_DNA-bd_sf"/>
</dbReference>
<sequence>MTNETAQQLSRVDLNLLVTLDVLLREKNVTRAAETLHLSQSALSRALKRLRTTFDDPLFTRVASGLVPTPKALQLETQLRNVLPSLRTIFSEQSFIPKECKLTFSISLPTFISSALMPSLMRQLSCDAPLVNIVEQPAKANPFTAIDQGQIDFAFHYSASNTKRFISQEIGTIFPQLFDRDEHPLLTSTSLKVEQILEYPLIGMVVEQDR</sequence>
<dbReference type="RefSeq" id="WP_265689540.1">
    <property type="nucleotide sequence ID" value="NZ_JAKRRX010000244.1"/>
</dbReference>
<comment type="caution">
    <text evidence="6">The sequence shown here is derived from an EMBL/GenBank/DDBJ whole genome shotgun (WGS) entry which is preliminary data.</text>
</comment>
<comment type="similarity">
    <text evidence="1">Belongs to the LysR transcriptional regulatory family.</text>
</comment>
<dbReference type="EMBL" id="JAKRRX010000244">
    <property type="protein sequence ID" value="MCW8336448.1"/>
    <property type="molecule type" value="Genomic_DNA"/>
</dbReference>
<dbReference type="InterPro" id="IPR000847">
    <property type="entry name" value="LysR_HTH_N"/>
</dbReference>
<evidence type="ECO:0000256" key="4">
    <source>
        <dbReference type="ARBA" id="ARBA00023163"/>
    </source>
</evidence>
<dbReference type="Gene3D" id="3.40.190.10">
    <property type="entry name" value="Periplasmic binding protein-like II"/>
    <property type="match status" value="2"/>
</dbReference>
<reference evidence="6" key="1">
    <citation type="submission" date="2022-02" db="EMBL/GenBank/DDBJ databases">
        <title>Vibrio sp. nov., a new bacterium isolated from Bohai sea, China.</title>
        <authorList>
            <person name="Yuan Y."/>
        </authorList>
    </citation>
    <scope>NUCLEOTIDE SEQUENCE</scope>
    <source>
        <strain evidence="6">DBSS07</strain>
    </source>
</reference>
<keyword evidence="2" id="KW-0805">Transcription regulation</keyword>
<evidence type="ECO:0000256" key="3">
    <source>
        <dbReference type="ARBA" id="ARBA00023125"/>
    </source>
</evidence>
<dbReference type="InterPro" id="IPR005119">
    <property type="entry name" value="LysR_subst-bd"/>
</dbReference>
<proteinExistence type="inferred from homology"/>
<gene>
    <name evidence="6" type="ORF">MD483_21805</name>
</gene>
<evidence type="ECO:0000256" key="1">
    <source>
        <dbReference type="ARBA" id="ARBA00009437"/>
    </source>
</evidence>
<dbReference type="Gene3D" id="1.10.10.10">
    <property type="entry name" value="Winged helix-like DNA-binding domain superfamily/Winged helix DNA-binding domain"/>
    <property type="match status" value="1"/>
</dbReference>
<dbReference type="InterPro" id="IPR050389">
    <property type="entry name" value="LysR-type_TF"/>
</dbReference>
<accession>A0A9X3HUB8</accession>
<name>A0A9X3HUB8_9VIBR</name>
<evidence type="ECO:0000259" key="5">
    <source>
        <dbReference type="PROSITE" id="PS50931"/>
    </source>
</evidence>
<keyword evidence="4" id="KW-0804">Transcription</keyword>